<dbReference type="AlphaFoldDB" id="A0A653F0V4"/>
<dbReference type="EMBL" id="LR589141">
    <property type="protein sequence ID" value="VTP02801.1"/>
    <property type="molecule type" value="Genomic_DNA"/>
</dbReference>
<dbReference type="InterPro" id="IPR024072">
    <property type="entry name" value="DHFR-like_dom_sf"/>
</dbReference>
<name>A0A653F0V4_9MYCO</name>
<evidence type="ECO:0000313" key="1">
    <source>
        <dbReference type="EMBL" id="VTP02801.1"/>
    </source>
</evidence>
<dbReference type="Gene3D" id="3.40.430.10">
    <property type="entry name" value="Dihydrofolate Reductase, subunit A"/>
    <property type="match status" value="1"/>
</dbReference>
<proteinExistence type="predicted"/>
<accession>A0A653F0V4</accession>
<organism evidence="1">
    <name type="scientific">Mycobacterium riyadhense</name>
    <dbReference type="NCBI Taxonomy" id="486698"/>
    <lineage>
        <taxon>Bacteria</taxon>
        <taxon>Bacillati</taxon>
        <taxon>Actinomycetota</taxon>
        <taxon>Actinomycetes</taxon>
        <taxon>Mycobacteriales</taxon>
        <taxon>Mycobacteriaceae</taxon>
        <taxon>Mycobacterium</taxon>
    </lineage>
</organism>
<sequence>MEHFARTIDAAEKYVVSSTLDRVDWNAELVRGDFGKAVQRLKRESGKGLYVGE</sequence>
<dbReference type="SUPFAM" id="SSF53597">
    <property type="entry name" value="Dihydrofolate reductase-like"/>
    <property type="match status" value="1"/>
</dbReference>
<protein>
    <submittedName>
        <fullName evidence="1">Uncharacterized protein</fullName>
    </submittedName>
</protein>
<reference evidence="1" key="1">
    <citation type="submission" date="2019-05" db="EMBL/GenBank/DDBJ databases">
        <authorList>
            <person name="Naeem R."/>
            <person name="Antony C."/>
            <person name="Guan Q."/>
        </authorList>
    </citation>
    <scope>NUCLEOTIDE SEQUENCE</scope>
    <source>
        <strain evidence="1">2</strain>
    </source>
</reference>
<gene>
    <name evidence="1" type="ORF">BIN_B_04698</name>
</gene>